<dbReference type="Proteomes" id="UP000007954">
    <property type="component" value="Chromosome"/>
</dbReference>
<dbReference type="KEGG" id="hwc:Hqrw_3900"/>
<feature type="transmembrane region" description="Helical" evidence="1">
    <location>
        <begin position="6"/>
        <end position="30"/>
    </location>
</feature>
<feature type="transmembrane region" description="Helical" evidence="1">
    <location>
        <begin position="42"/>
        <end position="62"/>
    </location>
</feature>
<keyword evidence="1" id="KW-0472">Membrane</keyword>
<evidence type="ECO:0000313" key="2">
    <source>
        <dbReference type="EMBL" id="CCC41634.1"/>
    </source>
</evidence>
<dbReference type="HOGENOM" id="CLU_2875025_0_0_2"/>
<dbReference type="RefSeq" id="WP_011572571.1">
    <property type="nucleotide sequence ID" value="NC_017459.1"/>
</dbReference>
<keyword evidence="1" id="KW-0812">Transmembrane</keyword>
<proteinExistence type="predicted"/>
<accession>G0LF71</accession>
<gene>
    <name evidence="2" type="ordered locus">Hqrw_3900</name>
</gene>
<evidence type="ECO:0000256" key="1">
    <source>
        <dbReference type="SAM" id="Phobius"/>
    </source>
</evidence>
<dbReference type="AlphaFoldDB" id="G0LF71"/>
<sequence length="63" mass="6582">MVTFEFGWIGLLLVMTSGGFGAIGILPFFGIGPDADDRSNQIKAFVVFFIILSSIAATAAAVV</sequence>
<protein>
    <submittedName>
        <fullName evidence="2">Uncharacterized protein</fullName>
    </submittedName>
</protein>
<reference evidence="2 3" key="1">
    <citation type="journal article" date="2011" name="PLoS ONE">
        <title>Haloquadratum walsbyi: limited diversity in a global pond.</title>
        <authorList>
            <person name="Dyall-Smith M."/>
            <person name="Pfeiffer F."/>
            <person name="Klee K."/>
            <person name="Palm P."/>
            <person name="Gross K."/>
            <person name="Schuster S.C."/>
            <person name="Rampp M."/>
            <person name="Oesterhelt D."/>
        </authorList>
    </citation>
    <scope>NUCLEOTIDE SEQUENCE [LARGE SCALE GENOMIC DNA]</scope>
    <source>
        <strain evidence="3">DSM 16854 / JCM 12705 / C23</strain>
    </source>
</reference>
<dbReference type="GeneID" id="12448783"/>
<keyword evidence="1" id="KW-1133">Transmembrane helix</keyword>
<name>G0LF71_HALWC</name>
<organism evidence="2 3">
    <name type="scientific">Haloquadratum walsbyi (strain DSM 16854 / JCM 12705 / C23)</name>
    <dbReference type="NCBI Taxonomy" id="768065"/>
    <lineage>
        <taxon>Archaea</taxon>
        <taxon>Methanobacteriati</taxon>
        <taxon>Methanobacteriota</taxon>
        <taxon>Stenosarchaea group</taxon>
        <taxon>Halobacteria</taxon>
        <taxon>Halobacteriales</taxon>
        <taxon>Haloferacaceae</taxon>
        <taxon>Haloquadratum</taxon>
    </lineage>
</organism>
<evidence type="ECO:0000313" key="3">
    <source>
        <dbReference type="Proteomes" id="UP000007954"/>
    </source>
</evidence>
<dbReference type="EMBL" id="FR746099">
    <property type="protein sequence ID" value="CCC41634.1"/>
    <property type="molecule type" value="Genomic_DNA"/>
</dbReference>